<organism evidence="1 2">
    <name type="scientific">Loa loa</name>
    <name type="common">Eye worm</name>
    <name type="synonym">Filaria loa</name>
    <dbReference type="NCBI Taxonomy" id="7209"/>
    <lineage>
        <taxon>Eukaryota</taxon>
        <taxon>Metazoa</taxon>
        <taxon>Ecdysozoa</taxon>
        <taxon>Nematoda</taxon>
        <taxon>Chromadorea</taxon>
        <taxon>Rhabditida</taxon>
        <taxon>Spirurina</taxon>
        <taxon>Spiruromorpha</taxon>
        <taxon>Filarioidea</taxon>
        <taxon>Onchocercidae</taxon>
        <taxon>Loa</taxon>
    </lineage>
</organism>
<reference evidence="2" key="2">
    <citation type="submission" date="2016-11" db="UniProtKB">
        <authorList>
            <consortium name="WormBaseParasite"/>
        </authorList>
    </citation>
    <scope>IDENTIFICATION</scope>
</reference>
<evidence type="ECO:0000313" key="2">
    <source>
        <dbReference type="WBParaSite" id="EN70_7516"/>
    </source>
</evidence>
<keyword evidence="1" id="KW-1185">Reference proteome</keyword>
<dbReference type="AlphaFoldDB" id="A0A1I7VY68"/>
<proteinExistence type="predicted"/>
<accession>A0A1I7VY68</accession>
<sequence>MDSLSISAKNMQQIALNPLATMLTTFFMLYQHDAFAKTLLYLEALTYYMKYLECEYKIIRTTQTTKGSRRTTWNIQRNYDTIENCQRRYRCHFPQCYWRTIDTGMYASVIRSPH</sequence>
<reference evidence="1" key="1">
    <citation type="submission" date="2012-04" db="EMBL/GenBank/DDBJ databases">
        <title>The Genome Sequence of Loa loa.</title>
        <authorList>
            <consortium name="The Broad Institute Genome Sequencing Platform"/>
            <consortium name="Broad Institute Genome Sequencing Center for Infectious Disease"/>
            <person name="Nutman T.B."/>
            <person name="Fink D.L."/>
            <person name="Russ C."/>
            <person name="Young S."/>
            <person name="Zeng Q."/>
            <person name="Gargeya S."/>
            <person name="Alvarado L."/>
            <person name="Berlin A."/>
            <person name="Chapman S.B."/>
            <person name="Chen Z."/>
            <person name="Freedman E."/>
            <person name="Gellesch M."/>
            <person name="Goldberg J."/>
            <person name="Griggs A."/>
            <person name="Gujja S."/>
            <person name="Heilman E.R."/>
            <person name="Heiman D."/>
            <person name="Howarth C."/>
            <person name="Mehta T."/>
            <person name="Neiman D."/>
            <person name="Pearson M."/>
            <person name="Roberts A."/>
            <person name="Saif S."/>
            <person name="Shea T."/>
            <person name="Shenoy N."/>
            <person name="Sisk P."/>
            <person name="Stolte C."/>
            <person name="Sykes S."/>
            <person name="White J."/>
            <person name="Yandava C."/>
            <person name="Haas B."/>
            <person name="Henn M.R."/>
            <person name="Nusbaum C."/>
            <person name="Birren B."/>
        </authorList>
    </citation>
    <scope>NUCLEOTIDE SEQUENCE [LARGE SCALE GENOMIC DNA]</scope>
</reference>
<name>A0A1I7VY68_LOALO</name>
<dbReference type="Proteomes" id="UP000095285">
    <property type="component" value="Unassembled WGS sequence"/>
</dbReference>
<dbReference type="WBParaSite" id="EN70_7516">
    <property type="protein sequence ID" value="EN70_7516"/>
    <property type="gene ID" value="EN70_7516"/>
</dbReference>
<protein>
    <submittedName>
        <fullName evidence="2">Secreted protein</fullName>
    </submittedName>
</protein>
<evidence type="ECO:0000313" key="1">
    <source>
        <dbReference type="Proteomes" id="UP000095285"/>
    </source>
</evidence>